<accession>A0ABQ3PJM9</accession>
<organism evidence="1 2">
    <name type="scientific">Streptomyces hydrogenans</name>
    <dbReference type="NCBI Taxonomy" id="1873719"/>
    <lineage>
        <taxon>Bacteria</taxon>
        <taxon>Bacillati</taxon>
        <taxon>Actinomycetota</taxon>
        <taxon>Actinomycetes</taxon>
        <taxon>Kitasatosporales</taxon>
        <taxon>Streptomycetaceae</taxon>
        <taxon>Streptomyces</taxon>
    </lineage>
</organism>
<dbReference type="Proteomes" id="UP001052739">
    <property type="component" value="Unassembled WGS sequence"/>
</dbReference>
<gene>
    <name evidence="1" type="ORF">Shyd_65830</name>
</gene>
<proteinExistence type="predicted"/>
<name>A0ABQ3PJM9_9ACTN</name>
<evidence type="ECO:0000313" key="2">
    <source>
        <dbReference type="Proteomes" id="UP001052739"/>
    </source>
</evidence>
<dbReference type="RefSeq" id="WP_190222767.1">
    <property type="nucleotide sequence ID" value="NZ_BNBS01000020.1"/>
</dbReference>
<evidence type="ECO:0000313" key="1">
    <source>
        <dbReference type="EMBL" id="GHI25212.1"/>
    </source>
</evidence>
<keyword evidence="2" id="KW-1185">Reference proteome</keyword>
<protein>
    <submittedName>
        <fullName evidence="1">Uncharacterized protein</fullName>
    </submittedName>
</protein>
<sequence length="88" mass="9734">MHDTAVTCRWCGQTGDCPGHACVGCGSTGIVYENYKGQLFCCPCAQCCDTTTEQGNDDDAGLFATLRGWLRRRFHRPQLDDGYCTRCD</sequence>
<comment type="caution">
    <text evidence="1">The sequence shown here is derived from an EMBL/GenBank/DDBJ whole genome shotgun (WGS) entry which is preliminary data.</text>
</comment>
<dbReference type="EMBL" id="BNDW01000068">
    <property type="protein sequence ID" value="GHI25212.1"/>
    <property type="molecule type" value="Genomic_DNA"/>
</dbReference>
<reference evidence="1" key="1">
    <citation type="submission" date="2024-05" db="EMBL/GenBank/DDBJ databases">
        <title>Whole genome shotgun sequence of Streptomyces hydrogenans NBRC 13475.</title>
        <authorList>
            <person name="Komaki H."/>
            <person name="Tamura T."/>
        </authorList>
    </citation>
    <scope>NUCLEOTIDE SEQUENCE</scope>
    <source>
        <strain evidence="1">NBRC 13475</strain>
    </source>
</reference>